<comment type="caution">
    <text evidence="8">The sequence shown here is derived from an EMBL/GenBank/DDBJ whole genome shotgun (WGS) entry which is preliminary data.</text>
</comment>
<keyword evidence="4 5" id="KW-0472">Membrane</keyword>
<dbReference type="InterPro" id="IPR000412">
    <property type="entry name" value="ABC_2_transport"/>
</dbReference>
<dbReference type="PIRSF" id="PIRSF006648">
    <property type="entry name" value="DrrB"/>
    <property type="match status" value="1"/>
</dbReference>
<feature type="region of interest" description="Disordered" evidence="6">
    <location>
        <begin position="1"/>
        <end position="28"/>
    </location>
</feature>
<keyword evidence="3 5" id="KW-1133">Transmembrane helix</keyword>
<gene>
    <name evidence="8" type="ORF">GGD89_000576</name>
</gene>
<dbReference type="PANTHER" id="PTHR43229">
    <property type="entry name" value="NODULATION PROTEIN J"/>
    <property type="match status" value="1"/>
</dbReference>
<evidence type="ECO:0000313" key="9">
    <source>
        <dbReference type="Proteomes" id="UP000554286"/>
    </source>
</evidence>
<dbReference type="Pfam" id="PF01061">
    <property type="entry name" value="ABC2_membrane"/>
    <property type="match status" value="1"/>
</dbReference>
<dbReference type="InterPro" id="IPR051784">
    <property type="entry name" value="Nod_factor_ABC_transporter"/>
</dbReference>
<reference evidence="8 9" key="1">
    <citation type="submission" date="2020-08" db="EMBL/GenBank/DDBJ databases">
        <title>Genome sequencing of Purple Non-Sulfur Bacteria from various extreme environments.</title>
        <authorList>
            <person name="Mayer M."/>
        </authorList>
    </citation>
    <scope>NUCLEOTIDE SEQUENCE [LARGE SCALE GENOMIC DNA]</scope>
    <source>
        <strain evidence="8 9">JA131</strain>
    </source>
</reference>
<name>A0A7W6W8F9_9PROT</name>
<evidence type="ECO:0000259" key="7">
    <source>
        <dbReference type="PROSITE" id="PS51012"/>
    </source>
</evidence>
<organism evidence="8 9">
    <name type="scientific">Roseospira visakhapatnamensis</name>
    <dbReference type="NCBI Taxonomy" id="390880"/>
    <lineage>
        <taxon>Bacteria</taxon>
        <taxon>Pseudomonadati</taxon>
        <taxon>Pseudomonadota</taxon>
        <taxon>Alphaproteobacteria</taxon>
        <taxon>Rhodospirillales</taxon>
        <taxon>Rhodospirillaceae</taxon>
        <taxon>Roseospira</taxon>
    </lineage>
</organism>
<dbReference type="GO" id="GO:0043190">
    <property type="term" value="C:ATP-binding cassette (ABC) transporter complex"/>
    <property type="evidence" value="ECO:0007669"/>
    <property type="project" value="InterPro"/>
</dbReference>
<feature type="transmembrane region" description="Helical" evidence="5">
    <location>
        <begin position="264"/>
        <end position="284"/>
    </location>
</feature>
<proteinExistence type="inferred from homology"/>
<comment type="subcellular location">
    <subcellularLocation>
        <location evidence="5">Cell inner membrane</location>
        <topology evidence="5">Multi-pass membrane protein</topology>
    </subcellularLocation>
    <subcellularLocation>
        <location evidence="1">Membrane</location>
        <topology evidence="1">Multi-pass membrane protein</topology>
    </subcellularLocation>
</comment>
<feature type="transmembrane region" description="Helical" evidence="5">
    <location>
        <begin position="171"/>
        <end position="195"/>
    </location>
</feature>
<dbReference type="RefSeq" id="WP_184042595.1">
    <property type="nucleotide sequence ID" value="NZ_JACIGK010000003.1"/>
</dbReference>
<keyword evidence="9" id="KW-1185">Reference proteome</keyword>
<dbReference type="InterPro" id="IPR047817">
    <property type="entry name" value="ABC2_TM_bact-type"/>
</dbReference>
<feature type="transmembrane region" description="Helical" evidence="5">
    <location>
        <begin position="144"/>
        <end position="165"/>
    </location>
</feature>
<evidence type="ECO:0000256" key="3">
    <source>
        <dbReference type="ARBA" id="ARBA00022989"/>
    </source>
</evidence>
<dbReference type="PANTHER" id="PTHR43229:SF2">
    <property type="entry name" value="NODULATION PROTEIN J"/>
    <property type="match status" value="1"/>
</dbReference>
<evidence type="ECO:0000256" key="6">
    <source>
        <dbReference type="SAM" id="MobiDB-lite"/>
    </source>
</evidence>
<evidence type="ECO:0000256" key="4">
    <source>
        <dbReference type="ARBA" id="ARBA00023136"/>
    </source>
</evidence>
<dbReference type="PROSITE" id="PS51012">
    <property type="entry name" value="ABC_TM2"/>
    <property type="match status" value="1"/>
</dbReference>
<keyword evidence="5" id="KW-0813">Transport</keyword>
<feature type="transmembrane region" description="Helical" evidence="5">
    <location>
        <begin position="61"/>
        <end position="84"/>
    </location>
</feature>
<feature type="transmembrane region" description="Helical" evidence="5">
    <location>
        <begin position="207"/>
        <end position="233"/>
    </location>
</feature>
<feature type="domain" description="ABC transmembrane type-2" evidence="7">
    <location>
        <begin position="59"/>
        <end position="291"/>
    </location>
</feature>
<dbReference type="GO" id="GO:0140359">
    <property type="term" value="F:ABC-type transporter activity"/>
    <property type="evidence" value="ECO:0007669"/>
    <property type="project" value="InterPro"/>
</dbReference>
<keyword evidence="5" id="KW-1003">Cell membrane</keyword>
<accession>A0A7W6W8F9</accession>
<evidence type="ECO:0000313" key="8">
    <source>
        <dbReference type="EMBL" id="MBB4264965.1"/>
    </source>
</evidence>
<dbReference type="InterPro" id="IPR013525">
    <property type="entry name" value="ABC2_TM"/>
</dbReference>
<sequence>MTLAGKADPRTLTDTARSSGAVPDGPTETIAPGRAGASLAGVSLALARREFIRFIRQPHRLAGSIGQPLIFWLFLGAGLTPSFNAPGMEGMTYLEYFYPGVLMMMILFASVFASITIIEDRDQGFLQGVLVAPVPRLGIVMGKVGGASLVALFQTAILLLAAPFIGLTMGWGGAAMLAVTLVLVSLGFTGLGFLFAWRMKSTSGFHALMMVIMMPMWVLSGAFFPITGVPAWLHAIMLVNPVTHGMTILRAPFYADPGTLLTSAGYLGALAVVVAWVVVCLSLASMRVGRRDRGAAAALS</sequence>
<feature type="transmembrane region" description="Helical" evidence="5">
    <location>
        <begin position="96"/>
        <end position="118"/>
    </location>
</feature>
<dbReference type="Proteomes" id="UP000554286">
    <property type="component" value="Unassembled WGS sequence"/>
</dbReference>
<keyword evidence="2 5" id="KW-0812">Transmembrane</keyword>
<evidence type="ECO:0000256" key="1">
    <source>
        <dbReference type="ARBA" id="ARBA00004141"/>
    </source>
</evidence>
<protein>
    <recommendedName>
        <fullName evidence="5">Transport permease protein</fullName>
    </recommendedName>
</protein>
<dbReference type="PRINTS" id="PR00164">
    <property type="entry name" value="ABC2TRNSPORT"/>
</dbReference>
<comment type="similarity">
    <text evidence="5">Belongs to the ABC-2 integral membrane protein family.</text>
</comment>
<evidence type="ECO:0000256" key="5">
    <source>
        <dbReference type="RuleBase" id="RU361157"/>
    </source>
</evidence>
<evidence type="ECO:0000256" key="2">
    <source>
        <dbReference type="ARBA" id="ARBA00022692"/>
    </source>
</evidence>
<dbReference type="EMBL" id="JACIGK010000003">
    <property type="protein sequence ID" value="MBB4264965.1"/>
    <property type="molecule type" value="Genomic_DNA"/>
</dbReference>
<dbReference type="AlphaFoldDB" id="A0A7W6W8F9"/>